<keyword evidence="7 13" id="KW-0378">Hydrolase</keyword>
<evidence type="ECO:0000256" key="6">
    <source>
        <dbReference type="ARBA" id="ARBA00022750"/>
    </source>
</evidence>
<dbReference type="Pfam" id="PF00026">
    <property type="entry name" value="Asp"/>
    <property type="match status" value="1"/>
</dbReference>
<keyword evidence="10" id="KW-0449">Lipoprotein</keyword>
<keyword evidence="12" id="KW-1015">Disulfide bond</keyword>
<sequence length="531" mass="55472">MWRAAAVLLQLTLWVATVHAFFPFIPANQCNSNGHCGPMDGPSTGNDGESGRTSDGITLDLHQRARSSRADSTATDPVAEALARVAQKFGGLRPSPTTELDKRGNSFSVSAPATPTTSNSAGIYQSGPDYSYFIKVQVGSAQQPFYMLLDSGAANSWLMGSDCQSAACKIHNTFDPSSSKTWQTDKKAFSISYGSGDLTGIVGQDKASLAGLNVVNFSFGLANYTHDDFTHFAFDGILGLAMSASATGTFLQTLKADKLLSSLVIGLSLNRDSDGTNDGQVTFGGVDAAKYTGDISYTDIQSPEKEAGEWAIPFGGVGFNGKSATITSTIAYIDSGTSFVFAPPDDLAALFKLVPGASSFESGGYVEYQIPCDTKLPISVTFSGVSYDISPEDWVVKINDTSCISRIYGYEIKKGAWLLGDTFLKNVYTVLDGDKMRIGFASKPAPPPKTTTTSAVASGTTLPSAVTSLASDGSAHPGMPGFSGQDTPAAGMTQPAPTAAAAQTPSSPGSRLISSVYITLLCVAIVLAIMA</sequence>
<feature type="region of interest" description="Disordered" evidence="14">
    <location>
        <begin position="92"/>
        <end position="120"/>
    </location>
</feature>
<dbReference type="Proteomes" id="UP000289323">
    <property type="component" value="Unassembled WGS sequence"/>
</dbReference>
<keyword evidence="6 13" id="KW-0064">Aspartyl protease</keyword>
<evidence type="ECO:0000256" key="1">
    <source>
        <dbReference type="ARBA" id="ARBA00004236"/>
    </source>
</evidence>
<protein>
    <submittedName>
        <fullName evidence="17">7c19c3c8-7c8f-41d9-9482-bed2de39df57</fullName>
    </submittedName>
</protein>
<gene>
    <name evidence="17" type="ORF">TT172_LOCUS9776</name>
</gene>
<evidence type="ECO:0000256" key="10">
    <source>
        <dbReference type="ARBA" id="ARBA00023288"/>
    </source>
</evidence>
<dbReference type="Gene3D" id="2.40.70.10">
    <property type="entry name" value="Acid Proteases"/>
    <property type="match status" value="2"/>
</dbReference>
<evidence type="ECO:0000256" key="7">
    <source>
        <dbReference type="ARBA" id="ARBA00022801"/>
    </source>
</evidence>
<dbReference type="PROSITE" id="PS00141">
    <property type="entry name" value="ASP_PROTEASE"/>
    <property type="match status" value="1"/>
</dbReference>
<dbReference type="InterPro" id="IPR034164">
    <property type="entry name" value="Pepsin-like_dom"/>
</dbReference>
<feature type="active site" evidence="11">
    <location>
        <position position="334"/>
    </location>
</feature>
<evidence type="ECO:0000256" key="8">
    <source>
        <dbReference type="ARBA" id="ARBA00023136"/>
    </source>
</evidence>
<keyword evidence="3" id="KW-1003">Cell membrane</keyword>
<evidence type="ECO:0000256" key="3">
    <source>
        <dbReference type="ARBA" id="ARBA00022475"/>
    </source>
</evidence>
<feature type="compositionally biased region" description="Polar residues" evidence="14">
    <location>
        <begin position="43"/>
        <end position="56"/>
    </location>
</feature>
<organism evidence="17 18">
    <name type="scientific">Thermothielavioides terrestris</name>
    <dbReference type="NCBI Taxonomy" id="2587410"/>
    <lineage>
        <taxon>Eukaryota</taxon>
        <taxon>Fungi</taxon>
        <taxon>Dikarya</taxon>
        <taxon>Ascomycota</taxon>
        <taxon>Pezizomycotina</taxon>
        <taxon>Sordariomycetes</taxon>
        <taxon>Sordariomycetidae</taxon>
        <taxon>Sordariales</taxon>
        <taxon>Chaetomiaceae</taxon>
        <taxon>Thermothielavioides</taxon>
    </lineage>
</organism>
<evidence type="ECO:0000256" key="2">
    <source>
        <dbReference type="ARBA" id="ARBA00007447"/>
    </source>
</evidence>
<feature type="compositionally biased region" description="Polar residues" evidence="14">
    <location>
        <begin position="105"/>
        <end position="120"/>
    </location>
</feature>
<keyword evidence="5 15" id="KW-0732">Signal</keyword>
<dbReference type="CDD" id="cd05471">
    <property type="entry name" value="pepsin_like"/>
    <property type="match status" value="1"/>
</dbReference>
<evidence type="ECO:0000256" key="14">
    <source>
        <dbReference type="SAM" id="MobiDB-lite"/>
    </source>
</evidence>
<dbReference type="FunFam" id="2.40.70.10:FF:000085">
    <property type="entry name" value="Aspartic-type endopeptidase (CtsD), putative"/>
    <property type="match status" value="1"/>
</dbReference>
<keyword evidence="8" id="KW-0472">Membrane</keyword>
<dbReference type="PANTHER" id="PTHR47966">
    <property type="entry name" value="BETA-SITE APP-CLEAVING ENZYME, ISOFORM A-RELATED"/>
    <property type="match status" value="1"/>
</dbReference>
<proteinExistence type="inferred from homology"/>
<evidence type="ECO:0000313" key="18">
    <source>
        <dbReference type="Proteomes" id="UP000289323"/>
    </source>
</evidence>
<feature type="signal peptide" evidence="15">
    <location>
        <begin position="1"/>
        <end position="20"/>
    </location>
</feature>
<dbReference type="InterPro" id="IPR001461">
    <property type="entry name" value="Aspartic_peptidase_A1"/>
</dbReference>
<evidence type="ECO:0000256" key="9">
    <source>
        <dbReference type="ARBA" id="ARBA00023180"/>
    </source>
</evidence>
<evidence type="ECO:0000256" key="15">
    <source>
        <dbReference type="SAM" id="SignalP"/>
    </source>
</evidence>
<dbReference type="SUPFAM" id="SSF50630">
    <property type="entry name" value="Acid proteases"/>
    <property type="match status" value="1"/>
</dbReference>
<feature type="chain" id="PRO_5019100908" evidence="15">
    <location>
        <begin position="21"/>
        <end position="531"/>
    </location>
</feature>
<keyword evidence="4 13" id="KW-0645">Protease</keyword>
<feature type="region of interest" description="Disordered" evidence="14">
    <location>
        <begin position="469"/>
        <end position="508"/>
    </location>
</feature>
<dbReference type="GO" id="GO:0005886">
    <property type="term" value="C:plasma membrane"/>
    <property type="evidence" value="ECO:0007669"/>
    <property type="project" value="UniProtKB-SubCell"/>
</dbReference>
<dbReference type="InterPro" id="IPR033121">
    <property type="entry name" value="PEPTIDASE_A1"/>
</dbReference>
<dbReference type="GO" id="GO:0006508">
    <property type="term" value="P:proteolysis"/>
    <property type="evidence" value="ECO:0007669"/>
    <property type="project" value="UniProtKB-KW"/>
</dbReference>
<keyword evidence="9" id="KW-0325">Glycoprotein</keyword>
<evidence type="ECO:0000313" key="17">
    <source>
        <dbReference type="EMBL" id="SPQ27357.1"/>
    </source>
</evidence>
<reference evidence="17 18" key="1">
    <citation type="submission" date="2018-04" db="EMBL/GenBank/DDBJ databases">
        <authorList>
            <person name="Huttner S."/>
            <person name="Dainat J."/>
        </authorList>
    </citation>
    <scope>NUCLEOTIDE SEQUENCE [LARGE SCALE GENOMIC DNA]</scope>
</reference>
<feature type="domain" description="Peptidase A1" evidence="16">
    <location>
        <begin position="132"/>
        <end position="441"/>
    </location>
</feature>
<feature type="disulfide bond" evidence="12">
    <location>
        <begin position="163"/>
        <end position="168"/>
    </location>
</feature>
<dbReference type="InterPro" id="IPR001969">
    <property type="entry name" value="Aspartic_peptidase_AS"/>
</dbReference>
<name>A0A446BXZ1_9PEZI</name>
<dbReference type="PROSITE" id="PS51767">
    <property type="entry name" value="PEPTIDASE_A1"/>
    <property type="match status" value="1"/>
</dbReference>
<accession>A0A446BXZ1</accession>
<comment type="subcellular location">
    <subcellularLocation>
        <location evidence="1">Cell membrane</location>
    </subcellularLocation>
</comment>
<dbReference type="PRINTS" id="PR00792">
    <property type="entry name" value="PEPSIN"/>
</dbReference>
<dbReference type="AlphaFoldDB" id="A0A446BXZ1"/>
<dbReference type="GO" id="GO:0004190">
    <property type="term" value="F:aspartic-type endopeptidase activity"/>
    <property type="evidence" value="ECO:0007669"/>
    <property type="project" value="UniProtKB-KW"/>
</dbReference>
<comment type="similarity">
    <text evidence="2 13">Belongs to the peptidase A1 family.</text>
</comment>
<evidence type="ECO:0000256" key="4">
    <source>
        <dbReference type="ARBA" id="ARBA00022670"/>
    </source>
</evidence>
<evidence type="ECO:0000256" key="11">
    <source>
        <dbReference type="PIRSR" id="PIRSR601461-1"/>
    </source>
</evidence>
<feature type="region of interest" description="Disordered" evidence="14">
    <location>
        <begin position="36"/>
        <end position="56"/>
    </location>
</feature>
<evidence type="ECO:0000259" key="16">
    <source>
        <dbReference type="PROSITE" id="PS51767"/>
    </source>
</evidence>
<feature type="active site" evidence="11">
    <location>
        <position position="150"/>
    </location>
</feature>
<dbReference type="EMBL" id="OUUZ01000019">
    <property type="protein sequence ID" value="SPQ27357.1"/>
    <property type="molecule type" value="Genomic_DNA"/>
</dbReference>
<evidence type="ECO:0000256" key="5">
    <source>
        <dbReference type="ARBA" id="ARBA00022729"/>
    </source>
</evidence>
<evidence type="ECO:0000256" key="13">
    <source>
        <dbReference type="RuleBase" id="RU000454"/>
    </source>
</evidence>
<dbReference type="PANTHER" id="PTHR47966:SF75">
    <property type="entry name" value="ENDOPEPTIDASE (CTSD), PUTATIVE (AFU_ORTHOLOGUE AFUA_4G07040)-RELATED"/>
    <property type="match status" value="1"/>
</dbReference>
<evidence type="ECO:0000256" key="12">
    <source>
        <dbReference type="PIRSR" id="PIRSR601461-2"/>
    </source>
</evidence>
<dbReference type="FunFam" id="2.40.70.10:FF:000060">
    <property type="entry name" value="Aspartic-type endopeptidase ctsD"/>
    <property type="match status" value="1"/>
</dbReference>
<feature type="compositionally biased region" description="Low complexity" evidence="14">
    <location>
        <begin position="487"/>
        <end position="508"/>
    </location>
</feature>
<dbReference type="InterPro" id="IPR021109">
    <property type="entry name" value="Peptidase_aspartic_dom_sf"/>
</dbReference>